<dbReference type="RefSeq" id="XP_030080879.1">
    <property type="nucleotide sequence ID" value="XM_030225019.1"/>
</dbReference>
<dbReference type="Proteomes" id="UP000504633">
    <property type="component" value="Unplaced"/>
</dbReference>
<proteinExistence type="predicted"/>
<dbReference type="KEGG" id="dhe:111593953"/>
<dbReference type="InterPro" id="IPR010512">
    <property type="entry name" value="DUF1091"/>
</dbReference>
<name>A0A6J2SYA5_DROHY</name>
<sequence length="165" mass="19691">MRNAYYYNIYTSVNLEFNNVKCLTHDKEYLEYEYCFLKSINRTYKYFSLKTMIHQLPVRSVKVEFKIIRRDTRNIFEQIKGSINGCKFLKNGQNPIARFLFSTFASYSNINHTCPYNHDIILEKLPVQYVSNVIQNFIPDGPYLLNISWYTENIARADVIVYFTK</sequence>
<dbReference type="OrthoDB" id="7845501at2759"/>
<dbReference type="Pfam" id="PF06477">
    <property type="entry name" value="DUF1091"/>
    <property type="match status" value="1"/>
</dbReference>
<keyword evidence="1" id="KW-1185">Reference proteome</keyword>
<dbReference type="PANTHER" id="PTHR20898:SF0">
    <property type="entry name" value="DAEDALUS ON 3-RELATED"/>
    <property type="match status" value="1"/>
</dbReference>
<evidence type="ECO:0000313" key="1">
    <source>
        <dbReference type="Proteomes" id="UP000504633"/>
    </source>
</evidence>
<dbReference type="AlphaFoldDB" id="A0A6J2SYA5"/>
<dbReference type="PANTHER" id="PTHR20898">
    <property type="entry name" value="DAEDALUS ON 3-RELATED-RELATED"/>
    <property type="match status" value="1"/>
</dbReference>
<evidence type="ECO:0000313" key="2">
    <source>
        <dbReference type="RefSeq" id="XP_030080879.1"/>
    </source>
</evidence>
<organism evidence="1 2">
    <name type="scientific">Drosophila hydei</name>
    <name type="common">Fruit fly</name>
    <dbReference type="NCBI Taxonomy" id="7224"/>
    <lineage>
        <taxon>Eukaryota</taxon>
        <taxon>Metazoa</taxon>
        <taxon>Ecdysozoa</taxon>
        <taxon>Arthropoda</taxon>
        <taxon>Hexapoda</taxon>
        <taxon>Insecta</taxon>
        <taxon>Pterygota</taxon>
        <taxon>Neoptera</taxon>
        <taxon>Endopterygota</taxon>
        <taxon>Diptera</taxon>
        <taxon>Brachycera</taxon>
        <taxon>Muscomorpha</taxon>
        <taxon>Ephydroidea</taxon>
        <taxon>Drosophilidae</taxon>
        <taxon>Drosophila</taxon>
    </lineage>
</organism>
<gene>
    <name evidence="2" type="primary">LOC111593953</name>
</gene>
<protein>
    <submittedName>
        <fullName evidence="2">Uncharacterized protein LOC111593953</fullName>
    </submittedName>
</protein>
<dbReference type="OMA" id="GSINGCK"/>
<accession>A0A6J2SYA5</accession>
<dbReference type="GeneID" id="111593953"/>
<reference evidence="2" key="1">
    <citation type="submission" date="2025-08" db="UniProtKB">
        <authorList>
            <consortium name="RefSeq"/>
        </authorList>
    </citation>
    <scope>IDENTIFICATION</scope>
    <source>
        <strain evidence="2">15085-1641.00</strain>
        <tissue evidence="2">Whole body</tissue>
    </source>
</reference>
<dbReference type="SMART" id="SM00697">
    <property type="entry name" value="DM8"/>
    <property type="match status" value="1"/>
</dbReference>